<feature type="domain" description="ART-PolyVal-like" evidence="3">
    <location>
        <begin position="1600"/>
        <end position="1714"/>
    </location>
</feature>
<evidence type="ECO:0000259" key="4">
    <source>
        <dbReference type="Pfam" id="PF18823"/>
    </source>
</evidence>
<gene>
    <name evidence="6" type="ORF">CDG68_12350</name>
</gene>
<dbReference type="RefSeq" id="WP_087554396.1">
    <property type="nucleotide sequence ID" value="NZ_CP033133.1"/>
</dbReference>
<accession>A0A3G2T2B8</accession>
<evidence type="ECO:0000313" key="7">
    <source>
        <dbReference type="Proteomes" id="UP000279962"/>
    </source>
</evidence>
<feature type="region of interest" description="Disordered" evidence="2">
    <location>
        <begin position="523"/>
        <end position="572"/>
    </location>
</feature>
<dbReference type="NCBIfam" id="NF032893">
    <property type="entry name" value="tail-700"/>
    <property type="match status" value="1"/>
</dbReference>
<dbReference type="InterPro" id="IPR041639">
    <property type="entry name" value="LPD39"/>
</dbReference>
<feature type="compositionally biased region" description="Polar residues" evidence="2">
    <location>
        <begin position="599"/>
        <end position="617"/>
    </location>
</feature>
<feature type="region of interest" description="Disordered" evidence="2">
    <location>
        <begin position="482"/>
        <end position="505"/>
    </location>
</feature>
<evidence type="ECO:0000259" key="3">
    <source>
        <dbReference type="Pfam" id="PF18760"/>
    </source>
</evidence>
<feature type="compositionally biased region" description="Polar residues" evidence="2">
    <location>
        <begin position="368"/>
        <end position="381"/>
    </location>
</feature>
<feature type="region of interest" description="Disordered" evidence="2">
    <location>
        <begin position="1041"/>
        <end position="1068"/>
    </location>
</feature>
<feature type="compositionally biased region" description="Polar residues" evidence="2">
    <location>
        <begin position="12"/>
        <end position="22"/>
    </location>
</feature>
<dbReference type="InterPro" id="IPR041595">
    <property type="entry name" value="Inorganic_Pase"/>
</dbReference>
<dbReference type="Proteomes" id="UP000279962">
    <property type="component" value="Chromosome"/>
</dbReference>
<feature type="compositionally biased region" description="Polar residues" evidence="2">
    <location>
        <begin position="523"/>
        <end position="569"/>
    </location>
</feature>
<dbReference type="Pfam" id="PF18760">
    <property type="entry name" value="ART-PolyVal"/>
    <property type="match status" value="1"/>
</dbReference>
<evidence type="ECO:0000256" key="1">
    <source>
        <dbReference type="SAM" id="Coils"/>
    </source>
</evidence>
<evidence type="ECO:0000256" key="2">
    <source>
        <dbReference type="SAM" id="MobiDB-lite"/>
    </source>
</evidence>
<organism evidence="6 7">
    <name type="scientific">Acinetobacter wuhouensis</name>
    <dbReference type="NCBI Taxonomy" id="1879050"/>
    <lineage>
        <taxon>Bacteria</taxon>
        <taxon>Pseudomonadati</taxon>
        <taxon>Pseudomonadota</taxon>
        <taxon>Gammaproteobacteria</taxon>
        <taxon>Moraxellales</taxon>
        <taxon>Moraxellaceae</taxon>
        <taxon>Acinetobacter</taxon>
    </lineage>
</organism>
<sequence>MSEQILKPFSGQLDNNKDQSTALKPFVGSLDGEKQQEKGFLGHAQDAGVSLLKGVVAVPETLVGLADIPTGGQVGKFIEENTPIQFKQTQDALNDLHTDQYKEQQKQFSEAGQNEDSLVGKVIEKGKVALSNPSMIFNTVVESAPSMLAGGAVGRGLGMASKAIKPIAAGAIGEGAVMAGQQAENIRYDTNDKLLTPEQSGLSIATGALGSLFGLAGGQVVRKLGFDDLETAMASGHLNSQLVGDSIQKMPLSTIPKSIIGGALTEGLLEELPQSVSEQLLQNYALGKPLDEGLDSAIVMGTLAGMAMGGGMNTVSAPVNYHQNNKAYNEQQNAIVQEQQVEADRIANEQQNESQIQYDNGLDFTPTDVDQSKQTEVPQQQAYDNQVNFEPPAPASDSWALGEFQPERVDHGNTINYEHPALNTTEIETGSVSDYVFPTQPKPSEQMGINPNDGPMSTAAALAVDSGITPTLNASNEVASNLQRNDNESLNNAVPSNYQSLLGSNNENSAPIFTGYDQSANEYKSSTFNDSPSDQSTNTVTASENDGISKSGTAQSGVSGANQSTNNESPVGATTKIEQAVSENSEVTADIQARKNIPALNTTGNKSVIPKTQPSESNDIKSVLRENNPNPIENTISSTENSNLNGQNDIDQTQTNNITDQISQLEQQLSEAKTVSEKAKLRKQINQLKSQQAETDTISQNIPVTPDQIQTQYGDTPESVMSDVELLGDDFTIDLRDDKKKTNALNNPNYNAVQKPDGSVEIIGMKHPTTGEWVGKKPNAVSIDENAHQAATSFQNNTPEPTQAQIEAGNYKKGHIKVQGLDISIENPKGSERRGTDPNGKAWAHAMSDHYGYIKRTKGADNEHIDTYIGHNPDSNQVFIVDQIDQASGNFDEHKVMLGFNNQEEAITAYKSNFDKGWKVGPIRNMDMGQFKDWLKNGDTSKPSSPQNLKESIENIRAEKIRQKTINDLHSGVYGKATDEQLQESLKHLNKEIAKAQKQSENEVVNGKRSTRKAVASGALDRFLKNRVDLETYIKARKNGEIKQRNDGTNDYSRNKLKPDEDRKGTSPLDTTFNALSIVSATRRVLSILEHLKLPTAQDTSSSDRIVVGNYRVSGFSVQIISSFADLPKVIQNDATYQDENGKTQNYDVSGVWHDGTLYVVADQVYGDSSKQLTTFDAYEELLVHEIIGRLGVQKLFGQEYKTKFQQLFNALGGMKGIRKIAQDNGVDMQQFESAYVQPYTQGVKDEIYTESDVQQALVSELFAFVAQNAKSKPFVRQKLKEVLGYIRQWFRDRGFDKFLSRYNDADLMMFLAEARKAVVDQKYFGKFKDQKIANNKNDSDQPLYSRSRENSTGINVQQVRDVLVDRFGKDTINELERQGKLEIIQDYQVDGVEGFYYNGKAVLVASNLTKESAVPTFLHELGGHAGFQNMMNQKQYQGLMSQFDKLVEQGNPVAMAAKVLAEREQGKNRQQLEYLPYLLTLSSTMQQRNVIQRNALQKLINNIVSFVKAWAFDKFGINLNLNPDDILVLSERMVNQLKEQSSLDAVRQKYHGTSQWMTAPNGAKTQLSEQQWLQVRTPEFKKWFGDWENDAKNASQVLDENGEPKVVYHGTASEFNEFKQGHGILGDGIYLTDSFDTADMYANIRGNNGFVLPLFVNIRNAFKTTENISRDKIVEATSSGKYQGVVHHFDNQEFIVALEPNQVKMAEGNTGTFNSESADIRFSRSAKESIDNLSKNLKNISVKSIKDKTAYKFTDWLGIGLSTLGRRQLTEIYSKLLPQLNKYNELAAQMDADKNDAGAEADEIVREWANLKDENQLADLMHDATLAMIDPAKPYVPGDNKIKYQQLRADFNSLSPETQAMYIKARDSYKKHYAKVQFAIKERILRASLSSQKKADLIKQMDQQFYGYVKGVYFPLARFGKYVVVSRNTTGQVESVSRAETMGEAQKIRLEMMKKFPQWKIDPVIQDKEFRSSRDAVGRGFMSNLFAEVDNLGLSTAEQAAFEDTLNQLYLSSMPDLSWAKHGIHRKGTAGFSQDARRAYAQNMFSGANYLAKLRYGDQLADQLDAMQKYSDEQIKQDHRYNQSAAQSVIDEMNKRHENLMNPKGHPLSSSLTSLGFIYYLGLSPAAAMVNLSQTALVAYPIMGARWGFDKAGKELLKASNDFRKGVDFHKVKWEGSKTDLYKTMSADISKFLSKDEKQAYDEAVARGVIDVTQAHDLAGIAQGEDSGIMWKTRPIMRAASVLFHNAERFNREVTFIASYRLARQAGVNHDLAFDQAVDATYKGHFDYSSGNRPRIMQGNVAKVLLLFKQFGQNMVYTLARQTYQSIKGETDAERNEARKSLAAILAMHATFAGVLGLPLVGMLLSVVSWAGGDDDDPWDAEIALRNYLAEAFNPTISNLLMKGAPRALTPIDLSGRVGINNMLLPDVQEGLEGKKWAESAMSGALGPVAGIGLNVAKGTQEISEGHNLRGLETMLPVFLKNFAKTYRYGEEGVQDKTGVSIMDEVNSMDLLVQGMGFSPSDVRTANEGKSAIYQLDKKLNARRGRLMTLWTRAKMMDDQQEMDEIWTEIQGFNDKNPSRRITRMNLNQSYKNRQRRIDRAEDGIYLSRNRQDARSAGNFAFGE</sequence>
<dbReference type="Pfam" id="PF18858">
    <property type="entry name" value="LPD39"/>
    <property type="match status" value="1"/>
</dbReference>
<evidence type="ECO:0000259" key="5">
    <source>
        <dbReference type="Pfam" id="PF18858"/>
    </source>
</evidence>
<keyword evidence="1" id="KW-0175">Coiled coil</keyword>
<feature type="region of interest" description="Disordered" evidence="2">
    <location>
        <begin position="592"/>
        <end position="652"/>
    </location>
</feature>
<feature type="compositionally biased region" description="Basic and acidic residues" evidence="2">
    <location>
        <begin position="1041"/>
        <end position="1065"/>
    </location>
</feature>
<protein>
    <submittedName>
        <fullName evidence="6">PLxRFG domain-containing protein</fullName>
    </submittedName>
</protein>
<feature type="coiled-coil region" evidence="1">
    <location>
        <begin position="655"/>
        <end position="691"/>
    </location>
</feature>
<feature type="domain" description="Inorganic pyrophosphatase" evidence="4">
    <location>
        <begin position="803"/>
        <end position="936"/>
    </location>
</feature>
<feature type="domain" description="Large polyvalent protein-associated" evidence="5">
    <location>
        <begin position="1744"/>
        <end position="1916"/>
    </location>
</feature>
<name>A0A3G2T2B8_9GAMM</name>
<dbReference type="EMBL" id="CP033133">
    <property type="protein sequence ID" value="AYO54379.1"/>
    <property type="molecule type" value="Genomic_DNA"/>
</dbReference>
<dbReference type="InterPro" id="IPR049522">
    <property type="entry name" value="ART-PolyVal_dom"/>
</dbReference>
<feature type="coiled-coil region" evidence="1">
    <location>
        <begin position="979"/>
        <end position="1006"/>
    </location>
</feature>
<feature type="region of interest" description="Disordered" evidence="2">
    <location>
        <begin position="354"/>
        <end position="381"/>
    </location>
</feature>
<dbReference type="Pfam" id="PF18823">
    <property type="entry name" value="InPase"/>
    <property type="match status" value="1"/>
</dbReference>
<proteinExistence type="predicted"/>
<reference evidence="6 7" key="1">
    <citation type="submission" date="2018-10" db="EMBL/GenBank/DDBJ databases">
        <title>The complete genome of Acinetobacter wuhouensis strain WCHAW010062.</title>
        <authorList>
            <person name="Hu Y."/>
            <person name="Long H."/>
            <person name="Feng Y."/>
            <person name="Zong Z."/>
        </authorList>
    </citation>
    <scope>NUCLEOTIDE SEQUENCE [LARGE SCALE GENOMIC DNA]</scope>
    <source>
        <strain evidence="6 7">WCHAW010062</strain>
    </source>
</reference>
<evidence type="ECO:0000313" key="6">
    <source>
        <dbReference type="EMBL" id="AYO54379.1"/>
    </source>
</evidence>
<feature type="region of interest" description="Disordered" evidence="2">
    <location>
        <begin position="1"/>
        <end position="24"/>
    </location>
</feature>
<feature type="compositionally biased region" description="Polar residues" evidence="2">
    <location>
        <begin position="625"/>
        <end position="652"/>
    </location>
</feature>